<gene>
    <name evidence="2" type="ORF">Pla133_52790</name>
</gene>
<organism evidence="2 3">
    <name type="scientific">Engelhardtia mirabilis</name>
    <dbReference type="NCBI Taxonomy" id="2528011"/>
    <lineage>
        <taxon>Bacteria</taxon>
        <taxon>Pseudomonadati</taxon>
        <taxon>Planctomycetota</taxon>
        <taxon>Planctomycetia</taxon>
        <taxon>Planctomycetia incertae sedis</taxon>
        <taxon>Engelhardtia</taxon>
    </lineage>
</organism>
<proteinExistence type="predicted"/>
<dbReference type="SUPFAM" id="SSF56436">
    <property type="entry name" value="C-type lectin-like"/>
    <property type="match status" value="2"/>
</dbReference>
<feature type="domain" description="C-type lectin" evidence="1">
    <location>
        <begin position="20"/>
        <end position="155"/>
    </location>
</feature>
<dbReference type="Proteomes" id="UP000316921">
    <property type="component" value="Plasmid pPla133_1"/>
</dbReference>
<dbReference type="InterPro" id="IPR016187">
    <property type="entry name" value="CTDL_fold"/>
</dbReference>
<dbReference type="EMBL" id="CP036288">
    <property type="protein sequence ID" value="QDU70155.1"/>
    <property type="molecule type" value="Genomic_DNA"/>
</dbReference>
<dbReference type="InterPro" id="IPR016186">
    <property type="entry name" value="C-type_lectin-like/link_sf"/>
</dbReference>
<dbReference type="InterPro" id="IPR001304">
    <property type="entry name" value="C-type_lectin-like"/>
</dbReference>
<dbReference type="PANTHER" id="PTHR22801">
    <property type="entry name" value="LITHOSTATHINE"/>
    <property type="match status" value="1"/>
</dbReference>
<name>A0A518BT76_9BACT</name>
<dbReference type="PROSITE" id="PS50041">
    <property type="entry name" value="C_TYPE_LECTIN_2"/>
    <property type="match status" value="2"/>
</dbReference>
<dbReference type="AlphaFoldDB" id="A0A518BT76"/>
<reference evidence="2 3" key="1">
    <citation type="submission" date="2019-02" db="EMBL/GenBank/DDBJ databases">
        <title>Deep-cultivation of Planctomycetes and their phenomic and genomic characterization uncovers novel biology.</title>
        <authorList>
            <person name="Wiegand S."/>
            <person name="Jogler M."/>
            <person name="Boedeker C."/>
            <person name="Pinto D."/>
            <person name="Vollmers J."/>
            <person name="Rivas-Marin E."/>
            <person name="Kohn T."/>
            <person name="Peeters S.H."/>
            <person name="Heuer A."/>
            <person name="Rast P."/>
            <person name="Oberbeckmann S."/>
            <person name="Bunk B."/>
            <person name="Jeske O."/>
            <person name="Meyerdierks A."/>
            <person name="Storesund J.E."/>
            <person name="Kallscheuer N."/>
            <person name="Luecker S."/>
            <person name="Lage O.M."/>
            <person name="Pohl T."/>
            <person name="Merkel B.J."/>
            <person name="Hornburger P."/>
            <person name="Mueller R.-W."/>
            <person name="Bruemmer F."/>
            <person name="Labrenz M."/>
            <person name="Spormann A.M."/>
            <person name="Op den Camp H."/>
            <person name="Overmann J."/>
            <person name="Amann R."/>
            <person name="Jetten M.S.M."/>
            <person name="Mascher T."/>
            <person name="Medema M.H."/>
            <person name="Devos D.P."/>
            <person name="Kaster A.-K."/>
            <person name="Ovreas L."/>
            <person name="Rohde M."/>
            <person name="Galperin M.Y."/>
            <person name="Jogler C."/>
        </authorList>
    </citation>
    <scope>NUCLEOTIDE SEQUENCE [LARGE SCALE GENOMIC DNA]</scope>
    <source>
        <strain evidence="2 3">Pla133</strain>
        <plasmid evidence="3">ppla133_1</plasmid>
    </source>
</reference>
<dbReference type="KEGG" id="pbap:Pla133_52790"/>
<accession>A0A518BT76</accession>
<evidence type="ECO:0000313" key="2">
    <source>
        <dbReference type="EMBL" id="QDU70155.1"/>
    </source>
</evidence>
<dbReference type="PANTHER" id="PTHR22801:SF63">
    <property type="entry name" value="C-TYPE LECTIN DOMAIN-CONTAINING PROTEIN"/>
    <property type="match status" value="1"/>
</dbReference>
<dbReference type="RefSeq" id="WP_145071122.1">
    <property type="nucleotide sequence ID" value="NZ_CP036288.1"/>
</dbReference>
<sequence length="462" mass="48374">MAAAQSSPPGAVMWSVQAGGNGHTYLPVKASVTWPEARVLAEQAGGYLATPESVAENDFIVGLVADDLSFWQMDSGGQSQGVRGPWLGGIQDPAGAEPGGSWMWLTADPLVQIPWETWGFTNWAAGQPGNTSGGQDWLAYFCKNAFAMGCGTWNDAGPSDYPNRSYIIEFGVQAPEGPVAILEHNGRGYEIVREAATLTWGQAEANAATRGAILGSPKDSQSDAFIRGLLAPADFSGIIGPWLGGAQVPGSGEPQGTWLWPDGSQVALPGDPYPGEWGNPSLPKHFQQQPNNACPSDNENRMHYLFEEAPAWNDLPPDGCNEGPPLAWIAEYPIPFVARTSGGGVGDLTLEMVPQPTGDPLLPSSTLGVIVLVSLSPAPGGPGSGPLSSYGLVADSLFQASLGFSLQAFSPVHFPATSNPYETGPVSFPAGLLPPGLMLEFRAVAYTPAAALLYSGVSRLEV</sequence>
<keyword evidence="3" id="KW-1185">Reference proteome</keyword>
<protein>
    <recommendedName>
        <fullName evidence="1">C-type lectin domain-containing protein</fullName>
    </recommendedName>
</protein>
<keyword evidence="2" id="KW-0614">Plasmid</keyword>
<evidence type="ECO:0000313" key="3">
    <source>
        <dbReference type="Proteomes" id="UP000316921"/>
    </source>
</evidence>
<dbReference type="Gene3D" id="3.10.100.10">
    <property type="entry name" value="Mannose-Binding Protein A, subunit A"/>
    <property type="match status" value="2"/>
</dbReference>
<evidence type="ECO:0000259" key="1">
    <source>
        <dbReference type="PROSITE" id="PS50041"/>
    </source>
</evidence>
<dbReference type="InterPro" id="IPR050801">
    <property type="entry name" value="Ca-Dep_Lectins_ImmuneDev"/>
</dbReference>
<feature type="domain" description="C-type lectin" evidence="1">
    <location>
        <begin position="184"/>
        <end position="314"/>
    </location>
</feature>
<dbReference type="SMART" id="SM00034">
    <property type="entry name" value="CLECT"/>
    <property type="match status" value="1"/>
</dbReference>
<geneLocation type="plasmid" evidence="3">
    <name>ppla133_1</name>
</geneLocation>